<evidence type="ECO:0000256" key="9">
    <source>
        <dbReference type="ARBA" id="ARBA00023146"/>
    </source>
</evidence>
<dbReference type="GO" id="GO:0004813">
    <property type="term" value="F:alanine-tRNA ligase activity"/>
    <property type="evidence" value="ECO:0007669"/>
    <property type="project" value="UniProtKB-EC"/>
</dbReference>
<keyword evidence="8" id="KW-0648">Protein biosynthesis</keyword>
<dbReference type="Gene3D" id="3.30.930.10">
    <property type="entry name" value="Bira Bifunctional Protein, Domain 2"/>
    <property type="match status" value="1"/>
</dbReference>
<dbReference type="FunFam" id="3.30.980.10:FF:000004">
    <property type="entry name" value="Alanine--tRNA ligase, cytoplasmic"/>
    <property type="match status" value="1"/>
</dbReference>
<dbReference type="Gene3D" id="3.30.54.20">
    <property type="match status" value="1"/>
</dbReference>
<dbReference type="InterPro" id="IPR018164">
    <property type="entry name" value="Ala-tRNA-synth_IIc_N"/>
</dbReference>
<evidence type="ECO:0000256" key="3">
    <source>
        <dbReference type="ARBA" id="ARBA00022555"/>
    </source>
</evidence>
<dbReference type="InterPro" id="IPR018165">
    <property type="entry name" value="Ala-tRNA-synth_IIc_core"/>
</dbReference>
<dbReference type="Pfam" id="PF07973">
    <property type="entry name" value="tRNA_SAD"/>
    <property type="match status" value="1"/>
</dbReference>
<keyword evidence="7" id="KW-0694">RNA-binding</keyword>
<dbReference type="Proteomes" id="UP000228495">
    <property type="component" value="Unassembled WGS sequence"/>
</dbReference>
<dbReference type="GO" id="GO:0000049">
    <property type="term" value="F:tRNA binding"/>
    <property type="evidence" value="ECO:0007669"/>
    <property type="project" value="UniProtKB-KW"/>
</dbReference>
<keyword evidence="5" id="KW-0547">Nucleotide-binding</keyword>
<dbReference type="InterPro" id="IPR002318">
    <property type="entry name" value="Ala-tRNA-lgiase_IIc"/>
</dbReference>
<comment type="caution">
    <text evidence="11">The sequence shown here is derived from an EMBL/GenBank/DDBJ whole genome shotgun (WGS) entry which is preliminary data.</text>
</comment>
<comment type="similarity">
    <text evidence="1">Belongs to the class-II aminoacyl-tRNA synthetase family.</text>
</comment>
<dbReference type="InterPro" id="IPR018162">
    <property type="entry name" value="Ala-tRNA-ligase_IIc_anticod-bd"/>
</dbReference>
<keyword evidence="9" id="KW-0030">Aminoacyl-tRNA synthetase</keyword>
<dbReference type="EMBL" id="PCSU01000074">
    <property type="protein sequence ID" value="PIP56198.1"/>
    <property type="molecule type" value="Genomic_DNA"/>
</dbReference>
<dbReference type="GO" id="GO:0006419">
    <property type="term" value="P:alanyl-tRNA aminoacylation"/>
    <property type="evidence" value="ECO:0007669"/>
    <property type="project" value="InterPro"/>
</dbReference>
<dbReference type="AlphaFoldDB" id="A0A2H0BGT2"/>
<evidence type="ECO:0000256" key="4">
    <source>
        <dbReference type="ARBA" id="ARBA00022598"/>
    </source>
</evidence>
<dbReference type="SMART" id="SM00863">
    <property type="entry name" value="tRNA_SAD"/>
    <property type="match status" value="1"/>
</dbReference>
<sequence length="394" mass="44704">FMQYSKTNDGWTELPQKNVDFGGGLERIAMVVQGKQDIFETDSFWPIIEKLQNISGKDYYESDEITQAMRILADHARSSVFIAMDGVSPSNKDQGYALRRFLRRMVRYARKLGIKQGATVDVVSVTAEMLSWLYPDLKSEVTRIEKVFKEEEEKFTKTLERGQKESAKRLNGFAGSVEELSSVAFDLYQSVGYPPEMVLEDAQDNGMEINLSTFGKVYREHIAKHQEESRAGAEQKFTGGLADHSDQVVKYHTTTHLLNAALREVLGDQIMQRGSNITGDRLRFDFNYEAALTDDEISRIETIVNQYIDQDLPVEFVMLSKDEAGKTGAVHAFNEKYGDTVKVYYIGDSMETAISKEFCGGPHVGNTFELEPVEIYKQQSVSKGVRRVYVHVRE</sequence>
<dbReference type="SUPFAM" id="SSF55681">
    <property type="entry name" value="Class II aaRS and biotin synthetases"/>
    <property type="match status" value="1"/>
</dbReference>
<dbReference type="SUPFAM" id="SSF101353">
    <property type="entry name" value="Putative anticodon-binding domain of alanyl-tRNA synthetase (AlaRS)"/>
    <property type="match status" value="1"/>
</dbReference>
<dbReference type="InterPro" id="IPR012947">
    <property type="entry name" value="tRNA_SAD"/>
</dbReference>
<dbReference type="GO" id="GO:0002161">
    <property type="term" value="F:aminoacyl-tRNA deacylase activity"/>
    <property type="evidence" value="ECO:0007669"/>
    <property type="project" value="TreeGrafter"/>
</dbReference>
<dbReference type="Pfam" id="PF01411">
    <property type="entry name" value="tRNA-synt_2c"/>
    <property type="match status" value="1"/>
</dbReference>
<dbReference type="EC" id="6.1.1.7" evidence="2"/>
<dbReference type="PRINTS" id="PR00980">
    <property type="entry name" value="TRNASYNTHALA"/>
</dbReference>
<name>A0A2H0BGT2_UNCKA</name>
<feature type="domain" description="Alanyl-transfer RNA synthetases family profile" evidence="10">
    <location>
        <begin position="1"/>
        <end position="394"/>
    </location>
</feature>
<gene>
    <name evidence="11" type="ORF">COX05_04230</name>
</gene>
<accession>A0A2H0BGT2</accession>
<evidence type="ECO:0000256" key="8">
    <source>
        <dbReference type="ARBA" id="ARBA00022917"/>
    </source>
</evidence>
<dbReference type="PROSITE" id="PS50860">
    <property type="entry name" value="AA_TRNA_LIGASE_II_ALA"/>
    <property type="match status" value="1"/>
</dbReference>
<dbReference type="PANTHER" id="PTHR11777:SF9">
    <property type="entry name" value="ALANINE--TRNA LIGASE, CYTOPLASMIC"/>
    <property type="match status" value="1"/>
</dbReference>
<organism evidence="11 12">
    <name type="scientific">candidate division WWE3 bacterium CG22_combo_CG10-13_8_21_14_all_39_12</name>
    <dbReference type="NCBI Taxonomy" id="1975094"/>
    <lineage>
        <taxon>Bacteria</taxon>
        <taxon>Katanobacteria</taxon>
    </lineage>
</organism>
<reference evidence="11 12" key="1">
    <citation type="submission" date="2017-09" db="EMBL/GenBank/DDBJ databases">
        <title>Depth-based differentiation of microbial function through sediment-hosted aquifers and enrichment of novel symbionts in the deep terrestrial subsurface.</title>
        <authorList>
            <person name="Probst A.J."/>
            <person name="Ladd B."/>
            <person name="Jarett J.K."/>
            <person name="Geller-Mcgrath D.E."/>
            <person name="Sieber C.M."/>
            <person name="Emerson J.B."/>
            <person name="Anantharaman K."/>
            <person name="Thomas B.C."/>
            <person name="Malmstrom R."/>
            <person name="Stieglmeier M."/>
            <person name="Klingl A."/>
            <person name="Woyke T."/>
            <person name="Ryan C.M."/>
            <person name="Banfield J.F."/>
        </authorList>
    </citation>
    <scope>NUCLEOTIDE SEQUENCE [LARGE SCALE GENOMIC DNA]</scope>
    <source>
        <strain evidence="11">CG22_combo_CG10-13_8_21_14_all_39_12</strain>
    </source>
</reference>
<keyword evidence="6" id="KW-0067">ATP-binding</keyword>
<dbReference type="GO" id="GO:0005524">
    <property type="term" value="F:ATP binding"/>
    <property type="evidence" value="ECO:0007669"/>
    <property type="project" value="UniProtKB-KW"/>
</dbReference>
<evidence type="ECO:0000313" key="11">
    <source>
        <dbReference type="EMBL" id="PIP56198.1"/>
    </source>
</evidence>
<keyword evidence="3" id="KW-0820">tRNA-binding</keyword>
<dbReference type="Gene3D" id="3.30.980.10">
    <property type="entry name" value="Threonyl-trna Synthetase, Chain A, domain 2"/>
    <property type="match status" value="1"/>
</dbReference>
<proteinExistence type="inferred from homology"/>
<dbReference type="InterPro" id="IPR050058">
    <property type="entry name" value="Ala-tRNA_ligase"/>
</dbReference>
<evidence type="ECO:0000256" key="5">
    <source>
        <dbReference type="ARBA" id="ARBA00022741"/>
    </source>
</evidence>
<feature type="non-terminal residue" evidence="11">
    <location>
        <position position="1"/>
    </location>
</feature>
<keyword evidence="4 11" id="KW-0436">Ligase</keyword>
<dbReference type="GO" id="GO:0005737">
    <property type="term" value="C:cytoplasm"/>
    <property type="evidence" value="ECO:0007669"/>
    <property type="project" value="InterPro"/>
</dbReference>
<protein>
    <recommendedName>
        <fullName evidence="2">alanine--tRNA ligase</fullName>
        <ecNumber evidence="2">6.1.1.7</ecNumber>
    </recommendedName>
</protein>
<evidence type="ECO:0000259" key="10">
    <source>
        <dbReference type="PROSITE" id="PS50860"/>
    </source>
</evidence>
<evidence type="ECO:0000256" key="6">
    <source>
        <dbReference type="ARBA" id="ARBA00022840"/>
    </source>
</evidence>
<dbReference type="InterPro" id="IPR045864">
    <property type="entry name" value="aa-tRNA-synth_II/BPL/LPL"/>
</dbReference>
<evidence type="ECO:0000256" key="7">
    <source>
        <dbReference type="ARBA" id="ARBA00022884"/>
    </source>
</evidence>
<dbReference type="SUPFAM" id="SSF55186">
    <property type="entry name" value="ThrRS/AlaRS common domain"/>
    <property type="match status" value="1"/>
</dbReference>
<evidence type="ECO:0000256" key="2">
    <source>
        <dbReference type="ARBA" id="ARBA00013168"/>
    </source>
</evidence>
<dbReference type="InterPro" id="IPR018163">
    <property type="entry name" value="Thr/Ala-tRNA-synth_IIc_edit"/>
</dbReference>
<dbReference type="PANTHER" id="PTHR11777">
    <property type="entry name" value="ALANYL-TRNA SYNTHETASE"/>
    <property type="match status" value="1"/>
</dbReference>
<evidence type="ECO:0000256" key="1">
    <source>
        <dbReference type="ARBA" id="ARBA00008226"/>
    </source>
</evidence>
<evidence type="ECO:0000313" key="12">
    <source>
        <dbReference type="Proteomes" id="UP000228495"/>
    </source>
</evidence>